<dbReference type="Gene3D" id="2.10.70.10">
    <property type="entry name" value="Complement Module, domain 1"/>
    <property type="match status" value="1"/>
</dbReference>
<evidence type="ECO:0000313" key="2">
    <source>
        <dbReference type="Proteomes" id="UP001199659"/>
    </source>
</evidence>
<evidence type="ECO:0000313" key="1">
    <source>
        <dbReference type="EMBL" id="UGS41852.1"/>
    </source>
</evidence>
<sequence length="59" mass="6728">MNNTEEDRIKHSASPYPSHEKRLISSKLLLGDEGSVLIEHNGQHYQLRQTQSGKLILTK</sequence>
<evidence type="ECO:0008006" key="3">
    <source>
        <dbReference type="Google" id="ProtNLM"/>
    </source>
</evidence>
<organism evidence="1 2">
    <name type="scientific">Pseudocitrobacter corydidari</name>
    <dbReference type="NCBI Taxonomy" id="2891570"/>
    <lineage>
        <taxon>Bacteria</taxon>
        <taxon>Pseudomonadati</taxon>
        <taxon>Pseudomonadota</taxon>
        <taxon>Gammaproteobacteria</taxon>
        <taxon>Enterobacterales</taxon>
        <taxon>Enterobacteriaceae</taxon>
        <taxon>Pseudocitrobacter</taxon>
    </lineage>
</organism>
<protein>
    <recommendedName>
        <fullName evidence="3">Hemin uptake protein HemP</fullName>
    </recommendedName>
</protein>
<reference evidence="1 2" key="1">
    <citation type="journal article" date="2022" name="Int. J. Syst. Evol. Microbiol.">
        <title>Pseudocitrobacter corydidari sp. nov., isolated from the Asian emerald cockroach Corydidarum magnifica.</title>
        <authorList>
            <person name="Guzman J."/>
            <person name="Poehlein A."/>
            <person name="Glaeser S.P."/>
            <person name="Schwengers O."/>
            <person name="Blom J."/>
            <person name="Hollensteiner J."/>
            <person name="Kampfer P."/>
            <person name="Vilcinskas A."/>
        </authorList>
    </citation>
    <scope>NUCLEOTIDE SEQUENCE [LARGE SCALE GENOMIC DNA]</scope>
    <source>
        <strain evidence="1">G163CM</strain>
    </source>
</reference>
<dbReference type="Pfam" id="PF10636">
    <property type="entry name" value="hemP"/>
    <property type="match status" value="1"/>
</dbReference>
<gene>
    <name evidence="1" type="primary">ydiE_2</name>
    <name evidence="1" type="ORF">G163CM_25690</name>
</gene>
<dbReference type="RefSeq" id="WP_015965682.1">
    <property type="nucleotide sequence ID" value="NZ_CP087880.1"/>
</dbReference>
<dbReference type="EMBL" id="CP087880">
    <property type="protein sequence ID" value="UGS41852.1"/>
    <property type="molecule type" value="Genomic_DNA"/>
</dbReference>
<name>A0ABY3S543_9ENTR</name>
<accession>A0ABY3S543</accession>
<dbReference type="Proteomes" id="UP001199659">
    <property type="component" value="Chromosome"/>
</dbReference>
<dbReference type="InterPro" id="IPR019600">
    <property type="entry name" value="Hemin_uptake_protein_HemP"/>
</dbReference>
<proteinExistence type="predicted"/>
<keyword evidence="2" id="KW-1185">Reference proteome</keyword>